<feature type="compositionally biased region" description="Low complexity" evidence="5">
    <location>
        <begin position="851"/>
        <end position="860"/>
    </location>
</feature>
<dbReference type="GO" id="GO:0003950">
    <property type="term" value="F:NAD+ poly-ADP-ribosyltransferase activity"/>
    <property type="evidence" value="ECO:0007669"/>
    <property type="project" value="InterPro"/>
</dbReference>
<reference evidence="8" key="1">
    <citation type="submission" date="2021-03" db="EMBL/GenBank/DDBJ databases">
        <title>Evolutionary innovations through gain and loss of genes in the ectomycorrhizal Boletales.</title>
        <authorList>
            <person name="Wu G."/>
            <person name="Miyauchi S."/>
            <person name="Morin E."/>
            <person name="Yang Z.-L."/>
            <person name="Xu J."/>
            <person name="Martin F.M."/>
        </authorList>
    </citation>
    <scope>NUCLEOTIDE SEQUENCE</scope>
    <source>
        <strain evidence="8">BR01</strain>
    </source>
</reference>
<keyword evidence="1" id="KW-0328">Glycosyltransferase</keyword>
<feature type="domain" description="UBC core" evidence="7">
    <location>
        <begin position="921"/>
        <end position="1098"/>
    </location>
</feature>
<gene>
    <name evidence="8" type="ORF">JVT61DRAFT_7536</name>
</gene>
<feature type="compositionally biased region" description="Basic and acidic residues" evidence="5">
    <location>
        <begin position="838"/>
        <end position="850"/>
    </location>
</feature>
<keyword evidence="4" id="KW-0520">NAD</keyword>
<dbReference type="SUPFAM" id="SSF56399">
    <property type="entry name" value="ADP-ribosylation"/>
    <property type="match status" value="1"/>
</dbReference>
<dbReference type="GO" id="GO:0016779">
    <property type="term" value="F:nucleotidyltransferase activity"/>
    <property type="evidence" value="ECO:0007669"/>
    <property type="project" value="UniProtKB-KW"/>
</dbReference>
<dbReference type="Gene3D" id="3.10.110.10">
    <property type="entry name" value="Ubiquitin Conjugating Enzyme"/>
    <property type="match status" value="1"/>
</dbReference>
<accession>A0A8I2YHW8</accession>
<dbReference type="Gene3D" id="3.90.228.10">
    <property type="match status" value="1"/>
</dbReference>
<feature type="region of interest" description="Disordered" evidence="5">
    <location>
        <begin position="1454"/>
        <end position="1489"/>
    </location>
</feature>
<dbReference type="CDD" id="cd23802">
    <property type="entry name" value="UBCc_UBE2Q"/>
    <property type="match status" value="1"/>
</dbReference>
<evidence type="ECO:0000256" key="3">
    <source>
        <dbReference type="ARBA" id="ARBA00022695"/>
    </source>
</evidence>
<dbReference type="PANTHER" id="PTHR21328">
    <property type="entry name" value="POLY ADP-RIBOSE POLYMERASE FAMILY, MEMBER PARP"/>
    <property type="match status" value="1"/>
</dbReference>
<feature type="region of interest" description="Disordered" evidence="5">
    <location>
        <begin position="877"/>
        <end position="898"/>
    </location>
</feature>
<dbReference type="Proteomes" id="UP000683000">
    <property type="component" value="Unassembled WGS sequence"/>
</dbReference>
<keyword evidence="6" id="KW-0812">Transmembrane</keyword>
<sequence length="1664" mass="183577">MRKPRQKRSMHGDRCSTSITNPYGSNAASIPTLGPRPLKGRKKFSADLDELKAHPESISQLGQWSVKSVKSGDEEATLEIILVNATEAKAQTITLLVSDSSQYPDEHTYFGYSQDAGALESDVARVIDKLPTQTGCTLREIVEFFVEGMSRGDDCEGSVSSEEDDDDEVDLMMLDEDYEQFSHSGPSQTTRLSLGHLMKDFVDVKDAGYNPGILWTGSNEFILSVSLPVVDLFQRILPHALLAWDRHFLEPGLHLTLLISGFSGVYPVLQQDGTHSQNHLRTGSTLKYKVGFTQNYKPTGNNAAGAFREFFLRDMDKDKKDDANDATSGSDMLDLASDPDPGMFRRMSLSTPLESLLDQQLLRLLQLRRRFSLGWAGAEELLWQSEIAQADPATVIQQKKKEIEIAESDEKQLFDSNILPSDPVGTSGSEMNILKIAFVFLLRRLALSTQHCVVCHKKLPTHDALRPYVCSSGLCVFQYYSLNLGPSIEHEIITNTGGVDLLVSLAYVAAVEGVLDEPLPRGMGLRVRRPANADISVDDDGLCELDSLVLGDMRKATAELLSSLPPIKEMKEYLQRQSSTGNTRARVKDMDPDVLPAAWSALRWCVASCTAHVQELTEPEDRLSNLDKYRQFRFLVGAPDREKKFLNALPKGDHPAVFAFHGSPLRNWHSIIRHGLWVKGTLHGRSHGNGVYFCQDASVSLTSYAQRSSTLWKNSTIKPTSCCTLAEIVNRRRQFVYDSPPYFVVDNTEWIMCRYLLVQTAPELTQCEVNPSPLTDLQLIVNERPAEKKKVGKYLKQERNLCTRLGLTTVDVPQPSYQIDKLVKACVLRRKEITLEDEDRAMLDGPKEEPSGSGETPSSSRDIADIEYGTHGIFDGTRVERDTKATADTPPRPTRVWEPDDKWIEQNATELLSPPTESSVTASVALKREFRSMMREQIMAIERGDLATLGWYLPPQHNENNLYQWLVELHSFDPELPIAKDMTSKGVASIAMEIRFPPSFPHAPPFFRVIRPRFRPFMQGGGGHVTIGGSICMDLLTSDGWLPSYCVSAVLLQIKLAMASTTPYPARLQNDWDRPYTPEEALRGYIRAANFHNWKASYWLESPFVLSFRALPSCQAALCCGTALLLFKKVLNPSTYVSDHIHISFTSSDMGKRDFTRARVGLAGAHHTLRKRNSCATGGFYTNPTTGMVVSSANPVNITWDTSCLSNTAAADIYLIAPSLANSRIHEWQHVNYPLGSYQATLEPSWWNASSSIPLQFSIVAAGSQPFLSPFPAGPVFTATYTAPKSGSTPADANPNNPNTVTYVNNFPTNKSLSKGKIAAGILISLLFIALGVYIYVRRSRARGKEKRRRFSEVVDKRMSTISTDWKSITAAGATAAIRNSIAVGSTGNRSSAFTFGAIRPASTMAVEGDSASLGKLSIDISQMSQLRPGIRSEAFGERVSRVSFAADVRPSMESRRTTATSRAFRSSRASSVVPPLPFPVQNDTGDMSPTQTMGALSLTPEDIKVRMQGGNTAESHSNMDDILPSLSMMRTGGGHEAGDDYLLLQKRSVDLPAPPFPVHAAPAPTSPTSGMVPLQDNAMSPDEMLRAYATRKMISPPTSPIAFPARTLSYSGSTMRTLYSPTPPAVDSSSNTAVRVSVTHTMDSEKRYTSSYASIDPYGTFIS</sequence>
<evidence type="ECO:0000313" key="8">
    <source>
        <dbReference type="EMBL" id="KAG6372439.1"/>
    </source>
</evidence>
<keyword evidence="9" id="KW-1185">Reference proteome</keyword>
<dbReference type="PROSITE" id="PS50127">
    <property type="entry name" value="UBC_2"/>
    <property type="match status" value="1"/>
</dbReference>
<name>A0A8I2YHW8_9AGAM</name>
<dbReference type="InterPro" id="IPR012317">
    <property type="entry name" value="Poly(ADP-ribose)pol_cat_dom"/>
</dbReference>
<dbReference type="Pfam" id="PF00644">
    <property type="entry name" value="PARP"/>
    <property type="match status" value="1"/>
</dbReference>
<evidence type="ECO:0000313" key="9">
    <source>
        <dbReference type="Proteomes" id="UP000683000"/>
    </source>
</evidence>
<evidence type="ECO:0000259" key="7">
    <source>
        <dbReference type="PROSITE" id="PS50127"/>
    </source>
</evidence>
<proteinExistence type="predicted"/>
<feature type="region of interest" description="Disordered" evidence="5">
    <location>
        <begin position="838"/>
        <end position="863"/>
    </location>
</feature>
<dbReference type="InterPro" id="IPR000608">
    <property type="entry name" value="UBC"/>
</dbReference>
<organism evidence="8 9">
    <name type="scientific">Boletus reticuloceps</name>
    <dbReference type="NCBI Taxonomy" id="495285"/>
    <lineage>
        <taxon>Eukaryota</taxon>
        <taxon>Fungi</taxon>
        <taxon>Dikarya</taxon>
        <taxon>Basidiomycota</taxon>
        <taxon>Agaricomycotina</taxon>
        <taxon>Agaricomycetes</taxon>
        <taxon>Agaricomycetidae</taxon>
        <taxon>Boletales</taxon>
        <taxon>Boletineae</taxon>
        <taxon>Boletaceae</taxon>
        <taxon>Boletoideae</taxon>
        <taxon>Boletus</taxon>
    </lineage>
</organism>
<comment type="caution">
    <text evidence="8">The sequence shown here is derived from an EMBL/GenBank/DDBJ whole genome shotgun (WGS) entry which is preliminary data.</text>
</comment>
<feature type="compositionally biased region" description="Polar residues" evidence="5">
    <location>
        <begin position="15"/>
        <end position="29"/>
    </location>
</feature>
<dbReference type="SUPFAM" id="SSF54495">
    <property type="entry name" value="UBC-like"/>
    <property type="match status" value="1"/>
</dbReference>
<protein>
    <recommendedName>
        <fullName evidence="7">UBC core domain-containing protein</fullName>
    </recommendedName>
</protein>
<keyword evidence="6" id="KW-0472">Membrane</keyword>
<evidence type="ECO:0000256" key="2">
    <source>
        <dbReference type="ARBA" id="ARBA00022679"/>
    </source>
</evidence>
<evidence type="ECO:0000256" key="5">
    <source>
        <dbReference type="SAM" id="MobiDB-lite"/>
    </source>
</evidence>
<feature type="transmembrane region" description="Helical" evidence="6">
    <location>
        <begin position="1318"/>
        <end position="1337"/>
    </location>
</feature>
<feature type="region of interest" description="Disordered" evidence="5">
    <location>
        <begin position="1"/>
        <end position="41"/>
    </location>
</feature>
<evidence type="ECO:0000256" key="6">
    <source>
        <dbReference type="SAM" id="Phobius"/>
    </source>
</evidence>
<evidence type="ECO:0000256" key="1">
    <source>
        <dbReference type="ARBA" id="ARBA00022676"/>
    </source>
</evidence>
<dbReference type="EMBL" id="JAGFBS010000027">
    <property type="protein sequence ID" value="KAG6372439.1"/>
    <property type="molecule type" value="Genomic_DNA"/>
</dbReference>
<dbReference type="InterPro" id="IPR016135">
    <property type="entry name" value="UBQ-conjugating_enzyme/RWD"/>
</dbReference>
<evidence type="ECO:0000256" key="4">
    <source>
        <dbReference type="ARBA" id="ARBA00023027"/>
    </source>
</evidence>
<keyword evidence="3" id="KW-0548">Nucleotidyltransferase</keyword>
<dbReference type="InterPro" id="IPR051838">
    <property type="entry name" value="ARTD_PARP"/>
</dbReference>
<feature type="compositionally biased region" description="Low complexity" evidence="5">
    <location>
        <begin position="1458"/>
        <end position="1472"/>
    </location>
</feature>
<keyword evidence="2" id="KW-0808">Transferase</keyword>
<keyword evidence="6" id="KW-1133">Transmembrane helix</keyword>
<dbReference type="OrthoDB" id="109543at2759"/>